<dbReference type="InterPro" id="IPR036909">
    <property type="entry name" value="Cyt_c-like_dom_sf"/>
</dbReference>
<dbReference type="PANTHER" id="PTHR40394">
    <property type="entry name" value="LIPOPROTEIN-RELATED"/>
    <property type="match status" value="1"/>
</dbReference>
<gene>
    <name evidence="6" type="ORF">HPT29_007800</name>
</gene>
<dbReference type="Gene3D" id="1.10.760.10">
    <property type="entry name" value="Cytochrome c-like domain"/>
    <property type="match status" value="1"/>
</dbReference>
<dbReference type="Proteomes" id="UP001017257">
    <property type="component" value="Chromosome"/>
</dbReference>
<name>A0ABY5RVN3_9HYPH</name>
<evidence type="ECO:0000256" key="1">
    <source>
        <dbReference type="ARBA" id="ARBA00022617"/>
    </source>
</evidence>
<organism evidence="6 7">
    <name type="scientific">Microvirga terrae</name>
    <dbReference type="NCBI Taxonomy" id="2740529"/>
    <lineage>
        <taxon>Bacteria</taxon>
        <taxon>Pseudomonadati</taxon>
        <taxon>Pseudomonadota</taxon>
        <taxon>Alphaproteobacteria</taxon>
        <taxon>Hyphomicrobiales</taxon>
        <taxon>Methylobacteriaceae</taxon>
        <taxon>Microvirga</taxon>
    </lineage>
</organism>
<dbReference type="Pfam" id="PF13442">
    <property type="entry name" value="Cytochrome_CBB3"/>
    <property type="match status" value="1"/>
</dbReference>
<evidence type="ECO:0000256" key="2">
    <source>
        <dbReference type="ARBA" id="ARBA00022723"/>
    </source>
</evidence>
<accession>A0ABY5RVN3</accession>
<keyword evidence="1 4" id="KW-0349">Heme</keyword>
<sequence>MRLILSLVGLGLLLAACDTGTEERNAVASTRTVQRPYQALPPGTVARGTAARQAALEPPGPEPTPQLLARGEERFRVFCSPCHGISGRGDGTVVSRGFAPPPSYHEERLRGLTPEQIVQVITHGKGRMFPYADRVPPEERWAIAHHVKRLQERDADAPEASEAGTP</sequence>
<dbReference type="InterPro" id="IPR009056">
    <property type="entry name" value="Cyt_c-like_dom"/>
</dbReference>
<evidence type="ECO:0000256" key="3">
    <source>
        <dbReference type="ARBA" id="ARBA00023004"/>
    </source>
</evidence>
<dbReference type="EMBL" id="CP102845">
    <property type="protein sequence ID" value="UVF21014.1"/>
    <property type="molecule type" value="Genomic_DNA"/>
</dbReference>
<dbReference type="PROSITE" id="PS51257">
    <property type="entry name" value="PROKAR_LIPOPROTEIN"/>
    <property type="match status" value="1"/>
</dbReference>
<protein>
    <submittedName>
        <fullName evidence="6">Cytochrome c</fullName>
    </submittedName>
</protein>
<evidence type="ECO:0000259" key="5">
    <source>
        <dbReference type="PROSITE" id="PS51007"/>
    </source>
</evidence>
<reference evidence="6" key="1">
    <citation type="submission" date="2022-08" db="EMBL/GenBank/DDBJ databases">
        <title>Microvirga terrae sp. nov., isolated from soil.</title>
        <authorList>
            <person name="Kim K.H."/>
            <person name="Seo Y.L."/>
            <person name="Kim J.M."/>
            <person name="Lee J.K."/>
            <person name="Han D.M."/>
            <person name="Jeon C.O."/>
        </authorList>
    </citation>
    <scope>NUCLEOTIDE SEQUENCE</scope>
    <source>
        <strain evidence="6">R24</strain>
    </source>
</reference>
<proteinExistence type="predicted"/>
<keyword evidence="3 4" id="KW-0408">Iron</keyword>
<feature type="domain" description="Cytochrome c" evidence="5">
    <location>
        <begin position="66"/>
        <end position="151"/>
    </location>
</feature>
<evidence type="ECO:0000256" key="4">
    <source>
        <dbReference type="PROSITE-ProRule" id="PRU00433"/>
    </source>
</evidence>
<dbReference type="SUPFAM" id="SSF46626">
    <property type="entry name" value="Cytochrome c"/>
    <property type="match status" value="1"/>
</dbReference>
<keyword evidence="2 4" id="KW-0479">Metal-binding</keyword>
<dbReference type="RefSeq" id="WP_173948373.1">
    <property type="nucleotide sequence ID" value="NZ_CP102845.1"/>
</dbReference>
<dbReference type="PROSITE" id="PS51007">
    <property type="entry name" value="CYTC"/>
    <property type="match status" value="1"/>
</dbReference>
<dbReference type="PANTHER" id="PTHR40394:SF2">
    <property type="entry name" value="QUINOL:CYTOCHROME C OXIDOREDUCTASE MEMBRANE PROTEIN"/>
    <property type="match status" value="1"/>
</dbReference>
<evidence type="ECO:0000313" key="7">
    <source>
        <dbReference type="Proteomes" id="UP001017257"/>
    </source>
</evidence>
<evidence type="ECO:0000313" key="6">
    <source>
        <dbReference type="EMBL" id="UVF21014.1"/>
    </source>
</evidence>
<keyword evidence="7" id="KW-1185">Reference proteome</keyword>